<dbReference type="InterPro" id="IPR045087">
    <property type="entry name" value="Cu-oxidase_fam"/>
</dbReference>
<organism evidence="11 12">
    <name type="scientific">Byssochlamys spectabilis (strain No. 5 / NBRC 109023)</name>
    <name type="common">Paecilomyces variotii</name>
    <dbReference type="NCBI Taxonomy" id="1356009"/>
    <lineage>
        <taxon>Eukaryota</taxon>
        <taxon>Fungi</taxon>
        <taxon>Dikarya</taxon>
        <taxon>Ascomycota</taxon>
        <taxon>Pezizomycotina</taxon>
        <taxon>Eurotiomycetes</taxon>
        <taxon>Eurotiomycetidae</taxon>
        <taxon>Eurotiales</taxon>
        <taxon>Thermoascaceae</taxon>
        <taxon>Paecilomyces</taxon>
    </lineage>
</organism>
<gene>
    <name evidence="11" type="ORF">PVAR5_8279</name>
</gene>
<proteinExistence type="inferred from homology"/>
<dbReference type="CDD" id="cd13877">
    <property type="entry name" value="CuRO_2_Fet3p_like"/>
    <property type="match status" value="1"/>
</dbReference>
<dbReference type="Pfam" id="PF07731">
    <property type="entry name" value="Cu-oxidase_2"/>
    <property type="match status" value="1"/>
</dbReference>
<dbReference type="InterPro" id="IPR044130">
    <property type="entry name" value="CuRO_2_Fet3-like"/>
</dbReference>
<keyword evidence="6" id="KW-0325">Glycoprotein</keyword>
<dbReference type="GO" id="GO:0033215">
    <property type="term" value="P:reductive iron assimilation"/>
    <property type="evidence" value="ECO:0007669"/>
    <property type="project" value="TreeGrafter"/>
</dbReference>
<evidence type="ECO:0000256" key="7">
    <source>
        <dbReference type="SAM" id="SignalP"/>
    </source>
</evidence>
<dbReference type="Pfam" id="PF07732">
    <property type="entry name" value="Cu-oxidase_3"/>
    <property type="match status" value="1"/>
</dbReference>
<dbReference type="Proteomes" id="UP000018001">
    <property type="component" value="Unassembled WGS sequence"/>
</dbReference>
<comment type="caution">
    <text evidence="11">The sequence shown here is derived from an EMBL/GenBank/DDBJ whole genome shotgun (WGS) entry which is preliminary data.</text>
</comment>
<evidence type="ECO:0000256" key="4">
    <source>
        <dbReference type="ARBA" id="ARBA00023002"/>
    </source>
</evidence>
<feature type="domain" description="Plastocyanin-like" evidence="10">
    <location>
        <begin position="28"/>
        <end position="143"/>
    </location>
</feature>
<reference evidence="12" key="1">
    <citation type="journal article" date="2014" name="Genome Announc.">
        <title>Draft genome sequence of the formaldehyde-resistant fungus Byssochlamys spectabilis No. 5 (anamorph Paecilomyces variotii No. 5) (NBRC109023).</title>
        <authorList>
            <person name="Oka T."/>
            <person name="Ekino K."/>
            <person name="Fukuda K."/>
            <person name="Nomura Y."/>
        </authorList>
    </citation>
    <scope>NUCLEOTIDE SEQUENCE [LARGE SCALE GENOMIC DNA]</scope>
    <source>
        <strain evidence="12">No. 5 / NBRC 109023</strain>
    </source>
</reference>
<feature type="domain" description="Plastocyanin-like" evidence="8">
    <location>
        <begin position="151"/>
        <end position="307"/>
    </location>
</feature>
<evidence type="ECO:0000259" key="9">
    <source>
        <dbReference type="Pfam" id="PF07731"/>
    </source>
</evidence>
<name>V5FNG8_BYSSN</name>
<evidence type="ECO:0000259" key="10">
    <source>
        <dbReference type="Pfam" id="PF07732"/>
    </source>
</evidence>
<dbReference type="GO" id="GO:0004322">
    <property type="term" value="F:ferroxidase activity"/>
    <property type="evidence" value="ECO:0007669"/>
    <property type="project" value="TreeGrafter"/>
</dbReference>
<dbReference type="AlphaFoldDB" id="V5FNG8"/>
<keyword evidence="5" id="KW-0186">Copper</keyword>
<evidence type="ECO:0000256" key="5">
    <source>
        <dbReference type="ARBA" id="ARBA00023008"/>
    </source>
</evidence>
<accession>V5FNG8</accession>
<dbReference type="PANTHER" id="PTHR11709:SF361">
    <property type="entry name" value="IRON TRANSPORT MULTICOPPER OXIDASE FET3"/>
    <property type="match status" value="1"/>
</dbReference>
<dbReference type="InterPro" id="IPR011707">
    <property type="entry name" value="Cu-oxidase-like_N"/>
</dbReference>
<dbReference type="EMBL" id="BAUL01000303">
    <property type="protein sequence ID" value="GAD99564.1"/>
    <property type="molecule type" value="Genomic_DNA"/>
</dbReference>
<keyword evidence="12" id="KW-1185">Reference proteome</keyword>
<evidence type="ECO:0000313" key="12">
    <source>
        <dbReference type="Proteomes" id="UP000018001"/>
    </source>
</evidence>
<protein>
    <submittedName>
        <fullName evidence="11">Conidial pigment biosynthesis oxidase Abr1/brown 1</fullName>
    </submittedName>
</protein>
<evidence type="ECO:0000256" key="6">
    <source>
        <dbReference type="ARBA" id="ARBA00023180"/>
    </source>
</evidence>
<dbReference type="PANTHER" id="PTHR11709">
    <property type="entry name" value="MULTI-COPPER OXIDASE"/>
    <property type="match status" value="1"/>
</dbReference>
<dbReference type="InterPro" id="IPR008972">
    <property type="entry name" value="Cupredoxin"/>
</dbReference>
<evidence type="ECO:0000256" key="3">
    <source>
        <dbReference type="ARBA" id="ARBA00022729"/>
    </source>
</evidence>
<dbReference type="OrthoDB" id="2121828at2759"/>
<dbReference type="InParanoid" id="V5FNG8"/>
<evidence type="ECO:0000313" key="11">
    <source>
        <dbReference type="EMBL" id="GAD99564.1"/>
    </source>
</evidence>
<dbReference type="InterPro" id="IPR033138">
    <property type="entry name" value="Cu_oxidase_CS"/>
</dbReference>
<keyword evidence="3 7" id="KW-0732">Signal</keyword>
<keyword evidence="4" id="KW-0560">Oxidoreductase</keyword>
<dbReference type="FunFam" id="2.60.40.420:FF:000022">
    <property type="entry name" value="FET5p Multicopper oxidase"/>
    <property type="match status" value="1"/>
</dbReference>
<keyword evidence="2" id="KW-0479">Metal-binding</keyword>
<feature type="chain" id="PRO_5004733140" evidence="7">
    <location>
        <begin position="20"/>
        <end position="505"/>
    </location>
</feature>
<comment type="similarity">
    <text evidence="1">Belongs to the multicopper oxidase family.</text>
</comment>
<evidence type="ECO:0000259" key="8">
    <source>
        <dbReference type="Pfam" id="PF00394"/>
    </source>
</evidence>
<dbReference type="HOGENOM" id="CLU_006504_7_3_1"/>
<dbReference type="Gene3D" id="2.60.40.420">
    <property type="entry name" value="Cupredoxins - blue copper proteins"/>
    <property type="match status" value="3"/>
</dbReference>
<feature type="signal peptide" evidence="7">
    <location>
        <begin position="1"/>
        <end position="19"/>
    </location>
</feature>
<dbReference type="eggNOG" id="KOG1263">
    <property type="taxonomic scope" value="Eukaryota"/>
</dbReference>
<dbReference type="InterPro" id="IPR001117">
    <property type="entry name" value="Cu-oxidase_2nd"/>
</dbReference>
<feature type="domain" description="Plastocyanin-like" evidence="9">
    <location>
        <begin position="371"/>
        <end position="475"/>
    </location>
</feature>
<dbReference type="GO" id="GO:0010106">
    <property type="term" value="P:cellular response to iron ion starvation"/>
    <property type="evidence" value="ECO:0007669"/>
    <property type="project" value="TreeGrafter"/>
</dbReference>
<dbReference type="Pfam" id="PF00394">
    <property type="entry name" value="Cu-oxidase"/>
    <property type="match status" value="1"/>
</dbReference>
<dbReference type="FunFam" id="2.60.40.420:FF:000071">
    <property type="entry name" value="Conidial pigment biosynthesis oxidase Abr1/brown 1"/>
    <property type="match status" value="1"/>
</dbReference>
<dbReference type="SUPFAM" id="SSF49503">
    <property type="entry name" value="Cupredoxins"/>
    <property type="match status" value="3"/>
</dbReference>
<dbReference type="GO" id="GO:0005507">
    <property type="term" value="F:copper ion binding"/>
    <property type="evidence" value="ECO:0007669"/>
    <property type="project" value="InterPro"/>
</dbReference>
<dbReference type="GO" id="GO:0033573">
    <property type="term" value="C:high-affinity iron permease complex"/>
    <property type="evidence" value="ECO:0007669"/>
    <property type="project" value="TreeGrafter"/>
</dbReference>
<evidence type="ECO:0000256" key="1">
    <source>
        <dbReference type="ARBA" id="ARBA00010609"/>
    </source>
</evidence>
<evidence type="ECO:0000256" key="2">
    <source>
        <dbReference type="ARBA" id="ARBA00022723"/>
    </source>
</evidence>
<dbReference type="PROSITE" id="PS00079">
    <property type="entry name" value="MULTICOPPER_OXIDASE1"/>
    <property type="match status" value="1"/>
</dbReference>
<sequence>MLFLAITFLAGLMAEYASAKDVYYDWHITWVNAAPDGFERPVIGINDKWPCPQIDIDVGDRLIIDVHNDLGNQTTGIHWHGLFQYMTGYMDGTVGVTQCPIPPGKMMRYEVEVNQTGTYWYHSHKMGQYPDGLRGAIIVHDPNAPFEYDDEFTVLLSDWYHEQMVPLTEQYLSENSDPATGGLEPLPNSALVNDAINSTFKVEPNKTYLVHLIAVGNWPGFAFLFDQHNMTVVEVDGVYVDPYPVGDMNLRIATGQRTSVLIHTKNDTSQNYAFWTIMDLNMMFVYENRTIPEGYNPNATAWLVYDETKPLPPAPTVYEFDFVDDLDFVPADHEPLLEPVDHQIIMDVNSAEVNGGLVRFVINNETYYQQNVPSLYTALELQSQSESNISAYGEVNPYVVNYGDVVEIIVNDYHSNLHPFHLHGHDFQCLQRTAPDGGYFDGYFANISATPMKRDTLMVQNHGHFVIRFRATNPDKSPFLYLSSVLNVIRLLTILFTGLAIPLSY</sequence>
<dbReference type="InterPro" id="IPR011706">
    <property type="entry name" value="Cu-oxidase_C"/>
</dbReference>
<dbReference type="CDD" id="cd13851">
    <property type="entry name" value="CuRO_1_Fet3p"/>
    <property type="match status" value="1"/>
</dbReference>